<accession>A0A9W9LLA8</accession>
<evidence type="ECO:0000256" key="3">
    <source>
        <dbReference type="ARBA" id="ARBA00016197"/>
    </source>
</evidence>
<keyword evidence="5" id="KW-0496">Mitochondrion</keyword>
<dbReference type="SUPFAM" id="SSF56112">
    <property type="entry name" value="Protein kinase-like (PK-like)"/>
    <property type="match status" value="1"/>
</dbReference>
<organism evidence="7 8">
    <name type="scientific">Penicillium capsulatum</name>
    <dbReference type="NCBI Taxonomy" id="69766"/>
    <lineage>
        <taxon>Eukaryota</taxon>
        <taxon>Fungi</taxon>
        <taxon>Dikarya</taxon>
        <taxon>Ascomycota</taxon>
        <taxon>Pezizomycotina</taxon>
        <taxon>Eurotiomycetes</taxon>
        <taxon>Eurotiomycetidae</taxon>
        <taxon>Eurotiales</taxon>
        <taxon>Aspergillaceae</taxon>
        <taxon>Penicillium</taxon>
    </lineage>
</organism>
<dbReference type="PANTHER" id="PTHR36091:SF1">
    <property type="entry name" value="ALTERED INHERITANCE OF MITOCHONDRIA PROTEIN 9, MITOCHONDRIAL"/>
    <property type="match status" value="1"/>
</dbReference>
<gene>
    <name evidence="7" type="ORF">N7492_007442</name>
</gene>
<evidence type="ECO:0000256" key="4">
    <source>
        <dbReference type="ARBA" id="ARBA00022946"/>
    </source>
</evidence>
<dbReference type="AlphaFoldDB" id="A0A9W9LLA8"/>
<comment type="similarity">
    <text evidence="2">Belongs to the AIM9 family.</text>
</comment>
<dbReference type="InterPro" id="IPR051035">
    <property type="entry name" value="Mito_inheritance_9"/>
</dbReference>
<comment type="caution">
    <text evidence="7">The sequence shown here is derived from an EMBL/GenBank/DDBJ whole genome shotgun (WGS) entry which is preliminary data.</text>
</comment>
<sequence>MTPNRGRRWLWTEPEQLRRRYVQFDLNALIHIAEEAAGHGAVCLDLSRLPEGNFNKVFLVTMDDGKQLIVKIPNPNAGPAHFTTASEVATMQFEAILIILNTRAKLDIPIPKVPAYCSRCGESKLGAEYIAMEKAPGIELSLIWDDLKASEKLALVKQVVSITNYLARFQFPCYGSLYRRKDVNFRARSLTRILLLILSLDGHDLMIEEEM</sequence>
<evidence type="ECO:0000256" key="6">
    <source>
        <dbReference type="ARBA" id="ARBA00031849"/>
    </source>
</evidence>
<comment type="subcellular location">
    <subcellularLocation>
        <location evidence="1">Mitochondrion</location>
    </subcellularLocation>
</comment>
<reference evidence="7" key="2">
    <citation type="journal article" date="2023" name="IMA Fungus">
        <title>Comparative genomic study of the Penicillium genus elucidates a diverse pangenome and 15 lateral gene transfer events.</title>
        <authorList>
            <person name="Petersen C."/>
            <person name="Sorensen T."/>
            <person name="Nielsen M.R."/>
            <person name="Sondergaard T.E."/>
            <person name="Sorensen J.L."/>
            <person name="Fitzpatrick D.A."/>
            <person name="Frisvad J.C."/>
            <person name="Nielsen K.L."/>
        </authorList>
    </citation>
    <scope>NUCLEOTIDE SEQUENCE</scope>
    <source>
        <strain evidence="7">IBT 21917</strain>
    </source>
</reference>
<keyword evidence="8" id="KW-1185">Reference proteome</keyword>
<evidence type="ECO:0000313" key="8">
    <source>
        <dbReference type="Proteomes" id="UP001146351"/>
    </source>
</evidence>
<dbReference type="PANTHER" id="PTHR36091">
    <property type="entry name" value="ALTERED INHERITANCE OF MITOCHONDRIA PROTEIN 9, MITOCHONDRIAL"/>
    <property type="match status" value="1"/>
</dbReference>
<reference evidence="7" key="1">
    <citation type="submission" date="2022-11" db="EMBL/GenBank/DDBJ databases">
        <authorList>
            <person name="Petersen C."/>
        </authorList>
    </citation>
    <scope>NUCLEOTIDE SEQUENCE</scope>
    <source>
        <strain evidence="7">IBT 21917</strain>
    </source>
</reference>
<name>A0A9W9LLA8_9EURO</name>
<evidence type="ECO:0000256" key="5">
    <source>
        <dbReference type="ARBA" id="ARBA00023128"/>
    </source>
</evidence>
<dbReference type="OrthoDB" id="10003767at2759"/>
<protein>
    <recommendedName>
        <fullName evidence="3">Altered inheritance of mitochondria protein 9, mitochondrial</fullName>
    </recommendedName>
    <alternativeName>
        <fullName evidence="6">Found in mitochondrial proteome protein 29</fullName>
    </alternativeName>
</protein>
<keyword evidence="4" id="KW-0809">Transit peptide</keyword>
<dbReference type="EMBL" id="JAPQKO010000005">
    <property type="protein sequence ID" value="KAJ5162050.1"/>
    <property type="molecule type" value="Genomic_DNA"/>
</dbReference>
<proteinExistence type="inferred from homology"/>
<dbReference type="InterPro" id="IPR011009">
    <property type="entry name" value="Kinase-like_dom_sf"/>
</dbReference>
<evidence type="ECO:0000256" key="1">
    <source>
        <dbReference type="ARBA" id="ARBA00004173"/>
    </source>
</evidence>
<evidence type="ECO:0000256" key="2">
    <source>
        <dbReference type="ARBA" id="ARBA00005543"/>
    </source>
</evidence>
<dbReference type="Proteomes" id="UP001146351">
    <property type="component" value="Unassembled WGS sequence"/>
</dbReference>
<dbReference type="GO" id="GO:0005739">
    <property type="term" value="C:mitochondrion"/>
    <property type="evidence" value="ECO:0007669"/>
    <property type="project" value="UniProtKB-SubCell"/>
</dbReference>
<evidence type="ECO:0000313" key="7">
    <source>
        <dbReference type="EMBL" id="KAJ5162050.1"/>
    </source>
</evidence>